<proteinExistence type="predicted"/>
<evidence type="ECO:0000313" key="1">
    <source>
        <dbReference type="EMBL" id="ADD95927.1"/>
    </source>
</evidence>
<dbReference type="AlphaFoldDB" id="D6PJM6"/>
<dbReference type="InterPro" id="IPR029024">
    <property type="entry name" value="TerB-like"/>
</dbReference>
<evidence type="ECO:0008006" key="2">
    <source>
        <dbReference type="Google" id="ProtNLM"/>
    </source>
</evidence>
<protein>
    <recommendedName>
        <fullName evidence="2">Co-chaperone DjlA N-terminal domain-containing protein</fullName>
    </recommendedName>
</protein>
<sequence>MALKASRGLYLYLEVLSTALGDDIVTDDEASILKVLAIALGMDPSNVGDAMDVARGVDPSPITNPEEYSSHQIGDATTYQAALVAALDDEVITEEEWAILEHLRNLLGIQPDQHALIEEAIRTMSDSDANGERRLERLERFNTVCPFY</sequence>
<organism evidence="1">
    <name type="scientific">uncultured organism MedDCM-OCT-S04-C1</name>
    <dbReference type="NCBI Taxonomy" id="743604"/>
    <lineage>
        <taxon>unclassified sequences</taxon>
        <taxon>environmental samples</taxon>
    </lineage>
</organism>
<dbReference type="Gene3D" id="1.10.3680.10">
    <property type="entry name" value="TerB-like"/>
    <property type="match status" value="1"/>
</dbReference>
<dbReference type="EMBL" id="GU943111">
    <property type="protein sequence ID" value="ADD95927.1"/>
    <property type="molecule type" value="Genomic_DNA"/>
</dbReference>
<reference evidence="1" key="1">
    <citation type="journal article" date="2010" name="ISME J.">
        <title>Metagenome of the Mediterranean deep chlorophyll maximum studied by direct and fosmid library 454 pyrosequencing.</title>
        <authorList>
            <person name="Ghai R."/>
            <person name="Martin-Cuadrado A.B."/>
            <person name="Molto A.G."/>
            <person name="Heredia I.G."/>
            <person name="Cabrera R."/>
            <person name="Martin J."/>
            <person name="Verdu M."/>
            <person name="Deschamps P."/>
            <person name="Moreira D."/>
            <person name="Lopez-Garcia P."/>
            <person name="Mira A."/>
            <person name="Rodriguez-Valera F."/>
        </authorList>
    </citation>
    <scope>NUCLEOTIDE SEQUENCE</scope>
</reference>
<name>D6PJM6_9ZZZZ</name>
<accession>D6PJM6</accession>